<keyword evidence="2" id="KW-1185">Reference proteome</keyword>
<proteinExistence type="predicted"/>
<dbReference type="Proteomes" id="UP001056120">
    <property type="component" value="Linkage Group LG03"/>
</dbReference>
<evidence type="ECO:0000313" key="2">
    <source>
        <dbReference type="Proteomes" id="UP001056120"/>
    </source>
</evidence>
<accession>A0ACB9JLD9</accession>
<name>A0ACB9JLD9_9ASTR</name>
<reference evidence="1 2" key="2">
    <citation type="journal article" date="2022" name="Mol. Ecol. Resour.">
        <title>The genomes of chicory, endive, great burdock and yacon provide insights into Asteraceae paleo-polyploidization history and plant inulin production.</title>
        <authorList>
            <person name="Fan W."/>
            <person name="Wang S."/>
            <person name="Wang H."/>
            <person name="Wang A."/>
            <person name="Jiang F."/>
            <person name="Liu H."/>
            <person name="Zhao H."/>
            <person name="Xu D."/>
            <person name="Zhang Y."/>
        </authorList>
    </citation>
    <scope>NUCLEOTIDE SEQUENCE [LARGE SCALE GENOMIC DNA]</scope>
    <source>
        <strain evidence="2">cv. Yunnan</strain>
        <tissue evidence="1">Leaves</tissue>
    </source>
</reference>
<gene>
    <name evidence="1" type="ORF">L1987_08036</name>
</gene>
<protein>
    <submittedName>
        <fullName evidence="1">Uncharacterized protein</fullName>
    </submittedName>
</protein>
<organism evidence="1 2">
    <name type="scientific">Smallanthus sonchifolius</name>
    <dbReference type="NCBI Taxonomy" id="185202"/>
    <lineage>
        <taxon>Eukaryota</taxon>
        <taxon>Viridiplantae</taxon>
        <taxon>Streptophyta</taxon>
        <taxon>Embryophyta</taxon>
        <taxon>Tracheophyta</taxon>
        <taxon>Spermatophyta</taxon>
        <taxon>Magnoliopsida</taxon>
        <taxon>eudicotyledons</taxon>
        <taxon>Gunneridae</taxon>
        <taxon>Pentapetalae</taxon>
        <taxon>asterids</taxon>
        <taxon>campanulids</taxon>
        <taxon>Asterales</taxon>
        <taxon>Asteraceae</taxon>
        <taxon>Asteroideae</taxon>
        <taxon>Heliantheae alliance</taxon>
        <taxon>Millerieae</taxon>
        <taxon>Smallanthus</taxon>
    </lineage>
</organism>
<sequence length="349" mass="39831">MDQELKTFIKLWIIAISSICYCYLIPVRISHGLPRLLSLLPVITAFSLLPLQISTVHLAFPAFFFLVWLANFKLLLFAFNRGPLSSTPQLPIPTFISIALLPINPKQYKIKNSDPFPFSLPKPILLTVKAMILTEIVRVYPYKDNLHWTVVTILYFAHMYIGFELGFAITAFLVKSFHGFDFEIEPHFNEPYLASSIQDFWGRRWNTMASSILRATAYNPMRMIWTPILGRLWGKLVAIFVTFVVSGIMHELMFFYLTRVRPTWEVSWFFVLQGVGTAVEVAVKEAVNGRFQLHRAVSGPLTLAFLLVTGPLFFVQPTRNGVDAKIINESSILLKYLGQIIKGSHVISR</sequence>
<reference evidence="2" key="1">
    <citation type="journal article" date="2022" name="Mol. Ecol. Resour.">
        <title>The genomes of chicory, endive, great burdock and yacon provide insights into Asteraceae palaeo-polyploidization history and plant inulin production.</title>
        <authorList>
            <person name="Fan W."/>
            <person name="Wang S."/>
            <person name="Wang H."/>
            <person name="Wang A."/>
            <person name="Jiang F."/>
            <person name="Liu H."/>
            <person name="Zhao H."/>
            <person name="Xu D."/>
            <person name="Zhang Y."/>
        </authorList>
    </citation>
    <scope>NUCLEOTIDE SEQUENCE [LARGE SCALE GENOMIC DNA]</scope>
    <source>
        <strain evidence="2">cv. Yunnan</strain>
    </source>
</reference>
<evidence type="ECO:0000313" key="1">
    <source>
        <dbReference type="EMBL" id="KAI3820488.1"/>
    </source>
</evidence>
<dbReference type="EMBL" id="CM042020">
    <property type="protein sequence ID" value="KAI3820488.1"/>
    <property type="molecule type" value="Genomic_DNA"/>
</dbReference>
<comment type="caution">
    <text evidence="1">The sequence shown here is derived from an EMBL/GenBank/DDBJ whole genome shotgun (WGS) entry which is preliminary data.</text>
</comment>